<accession>A0AC60Q9N8</accession>
<organism evidence="1 2">
    <name type="scientific">Ixodes persulcatus</name>
    <name type="common">Taiga tick</name>
    <dbReference type="NCBI Taxonomy" id="34615"/>
    <lineage>
        <taxon>Eukaryota</taxon>
        <taxon>Metazoa</taxon>
        <taxon>Ecdysozoa</taxon>
        <taxon>Arthropoda</taxon>
        <taxon>Chelicerata</taxon>
        <taxon>Arachnida</taxon>
        <taxon>Acari</taxon>
        <taxon>Parasitiformes</taxon>
        <taxon>Ixodida</taxon>
        <taxon>Ixodoidea</taxon>
        <taxon>Ixodidae</taxon>
        <taxon>Ixodinae</taxon>
        <taxon>Ixodes</taxon>
    </lineage>
</organism>
<reference evidence="1 2" key="1">
    <citation type="journal article" date="2020" name="Cell">
        <title>Large-Scale Comparative Analyses of Tick Genomes Elucidate Their Genetic Diversity and Vector Capacities.</title>
        <authorList>
            <consortium name="Tick Genome and Microbiome Consortium (TIGMIC)"/>
            <person name="Jia N."/>
            <person name="Wang J."/>
            <person name="Shi W."/>
            <person name="Du L."/>
            <person name="Sun Y."/>
            <person name="Zhan W."/>
            <person name="Jiang J.F."/>
            <person name="Wang Q."/>
            <person name="Zhang B."/>
            <person name="Ji P."/>
            <person name="Bell-Sakyi L."/>
            <person name="Cui X.M."/>
            <person name="Yuan T.T."/>
            <person name="Jiang B.G."/>
            <person name="Yang W.F."/>
            <person name="Lam T.T."/>
            <person name="Chang Q.C."/>
            <person name="Ding S.J."/>
            <person name="Wang X.J."/>
            <person name="Zhu J.G."/>
            <person name="Ruan X.D."/>
            <person name="Zhao L."/>
            <person name="Wei J.T."/>
            <person name="Ye R.Z."/>
            <person name="Que T.C."/>
            <person name="Du C.H."/>
            <person name="Zhou Y.H."/>
            <person name="Cheng J.X."/>
            <person name="Dai P.F."/>
            <person name="Guo W.B."/>
            <person name="Han X.H."/>
            <person name="Huang E.J."/>
            <person name="Li L.F."/>
            <person name="Wei W."/>
            <person name="Gao Y.C."/>
            <person name="Liu J.Z."/>
            <person name="Shao H.Z."/>
            <person name="Wang X."/>
            <person name="Wang C.C."/>
            <person name="Yang T.C."/>
            <person name="Huo Q.B."/>
            <person name="Li W."/>
            <person name="Chen H.Y."/>
            <person name="Chen S.E."/>
            <person name="Zhou L.G."/>
            <person name="Ni X.B."/>
            <person name="Tian J.H."/>
            <person name="Sheng Y."/>
            <person name="Liu T."/>
            <person name="Pan Y.S."/>
            <person name="Xia L.Y."/>
            <person name="Li J."/>
            <person name="Zhao F."/>
            <person name="Cao W.C."/>
        </authorList>
    </citation>
    <scope>NUCLEOTIDE SEQUENCE [LARGE SCALE GENOMIC DNA]</scope>
    <source>
        <strain evidence="1">Iper-2018</strain>
    </source>
</reference>
<sequence length="281" mass="31536">MASRKKKALTCEEILELVFESDDESDCGDDLEDISDQESCDDESDGESGSDCEGDVCVSQDTSISSPPPSKKPRHEDWQWEEEDSSENVIKLSFSGSPGVKRAIRLKVGESPSPLGIFNALLEEDFWDMVARHTNAYAKEKHGYCLKFSVYTGKSEQTPATAGMLCSEAVVINLVGDRKRMSYTDWKVDLAEQLIEEAVLPGYRRRGKPPVGASPMRLEACEWAHFPRQIPPNAIKQNPSRQCHVCKAQGKKSESRWECEKCEVALHMPVCFKTFHTRKVL</sequence>
<keyword evidence="2" id="KW-1185">Reference proteome</keyword>
<evidence type="ECO:0000313" key="1">
    <source>
        <dbReference type="EMBL" id="KAG0430686.1"/>
    </source>
</evidence>
<dbReference type="Proteomes" id="UP000805193">
    <property type="component" value="Unassembled WGS sequence"/>
</dbReference>
<name>A0AC60Q9N8_IXOPE</name>
<evidence type="ECO:0000313" key="2">
    <source>
        <dbReference type="Proteomes" id="UP000805193"/>
    </source>
</evidence>
<gene>
    <name evidence="1" type="ORF">HPB47_022456</name>
</gene>
<comment type="caution">
    <text evidence="1">The sequence shown here is derived from an EMBL/GenBank/DDBJ whole genome shotgun (WGS) entry which is preliminary data.</text>
</comment>
<dbReference type="EMBL" id="JABSTQ010009299">
    <property type="protein sequence ID" value="KAG0430686.1"/>
    <property type="molecule type" value="Genomic_DNA"/>
</dbReference>
<protein>
    <submittedName>
        <fullName evidence="1">Uncharacterized protein</fullName>
    </submittedName>
</protein>
<proteinExistence type="predicted"/>